<evidence type="ECO:0000313" key="2">
    <source>
        <dbReference type="EMBL" id="QOL81939.1"/>
    </source>
</evidence>
<name>A0A7L9WNW6_9RHOB</name>
<keyword evidence="3" id="KW-1185">Reference proteome</keyword>
<dbReference type="RefSeq" id="WP_193079853.1">
    <property type="nucleotide sequence ID" value="NZ_CP045201.1"/>
</dbReference>
<feature type="domain" description="Flagellin C-terminal" evidence="1">
    <location>
        <begin position="263"/>
        <end position="335"/>
    </location>
</feature>
<dbReference type="Pfam" id="PF00700">
    <property type="entry name" value="Flagellin_C"/>
    <property type="match status" value="1"/>
</dbReference>
<dbReference type="InterPro" id="IPR046358">
    <property type="entry name" value="Flagellin_C"/>
</dbReference>
<organism evidence="2 3">
    <name type="scientific">Pseudooceanicola spongiae</name>
    <dbReference type="NCBI Taxonomy" id="2613965"/>
    <lineage>
        <taxon>Bacteria</taxon>
        <taxon>Pseudomonadati</taxon>
        <taxon>Pseudomonadota</taxon>
        <taxon>Alphaproteobacteria</taxon>
        <taxon>Rhodobacterales</taxon>
        <taxon>Paracoccaceae</taxon>
        <taxon>Pseudooceanicola</taxon>
    </lineage>
</organism>
<dbReference type="SUPFAM" id="SSF64518">
    <property type="entry name" value="Phase 1 flagellin"/>
    <property type="match status" value="1"/>
</dbReference>
<protein>
    <recommendedName>
        <fullName evidence="1">Flagellin C-terminal domain-containing protein</fullName>
    </recommendedName>
</protein>
<sequence>MSMTSIGDLAQSFMLRQQHTDLKTRMNSLVQELASGRTSDVSRHLSGSYSYLSDVQRNLTLLEGYDAATGEAILFTDAMQTVLGQFQDSATDLGLASMSAANSKVVEVMYNVSDRAVQDMALMVNALNTEVAGRSLFSGVDSDKTALVSSTEMLDELRTLISGETTLAGIQAKLDTWFEGAGGGFETMAYQGSTTSLPPFRLGAGETVNLDLRADDDSIRLLLKHTAMAALAADKSLGFPRALQEELLMTGGQGLSFQQEGLVRIRADLGYAQARTEESATRIAAERTSYLMARTELLEVDQYEVATQLEDLQYQLEALYSVTVKLSRLSLTDFL</sequence>
<dbReference type="Proteomes" id="UP000594118">
    <property type="component" value="Chromosome"/>
</dbReference>
<dbReference type="EMBL" id="CP045201">
    <property type="protein sequence ID" value="QOL81939.1"/>
    <property type="molecule type" value="Genomic_DNA"/>
</dbReference>
<dbReference type="AlphaFoldDB" id="A0A7L9WNW6"/>
<evidence type="ECO:0000313" key="3">
    <source>
        <dbReference type="Proteomes" id="UP000594118"/>
    </source>
</evidence>
<evidence type="ECO:0000259" key="1">
    <source>
        <dbReference type="Pfam" id="PF00700"/>
    </source>
</evidence>
<gene>
    <name evidence="2" type="ORF">F3W81_14555</name>
</gene>
<dbReference type="KEGG" id="pshq:F3W81_14555"/>
<proteinExistence type="predicted"/>
<accession>A0A7L9WNW6</accession>
<reference evidence="2 3" key="1">
    <citation type="submission" date="2019-10" db="EMBL/GenBank/DDBJ databases">
        <title>Pseudopuniceibacterium sp. HQ09 islated from Antarctica.</title>
        <authorList>
            <person name="Liao L."/>
            <person name="Su S."/>
            <person name="Chen B."/>
            <person name="Yu Y."/>
        </authorList>
    </citation>
    <scope>NUCLEOTIDE SEQUENCE [LARGE SCALE GENOMIC DNA]</scope>
    <source>
        <strain evidence="2 3">HQ09</strain>
    </source>
</reference>